<keyword evidence="1" id="KW-0732">Signal</keyword>
<protein>
    <recommendedName>
        <fullName evidence="2">Ecp2 effector protein-like domain-containing protein</fullName>
    </recommendedName>
</protein>
<dbReference type="AlphaFoldDB" id="A0A439CUF7"/>
<feature type="domain" description="Ecp2 effector protein-like" evidence="2">
    <location>
        <begin position="34"/>
        <end position="134"/>
    </location>
</feature>
<evidence type="ECO:0000259" key="2">
    <source>
        <dbReference type="Pfam" id="PF14856"/>
    </source>
</evidence>
<organism evidence="3 4">
    <name type="scientific">Xylaria grammica</name>
    <dbReference type="NCBI Taxonomy" id="363999"/>
    <lineage>
        <taxon>Eukaryota</taxon>
        <taxon>Fungi</taxon>
        <taxon>Dikarya</taxon>
        <taxon>Ascomycota</taxon>
        <taxon>Pezizomycotina</taxon>
        <taxon>Sordariomycetes</taxon>
        <taxon>Xylariomycetidae</taxon>
        <taxon>Xylariales</taxon>
        <taxon>Xylariaceae</taxon>
        <taxon>Xylaria</taxon>
    </lineage>
</organism>
<evidence type="ECO:0000313" key="3">
    <source>
        <dbReference type="EMBL" id="RWA05808.1"/>
    </source>
</evidence>
<dbReference type="EMBL" id="RYZI01000397">
    <property type="protein sequence ID" value="RWA05808.1"/>
    <property type="molecule type" value="Genomic_DNA"/>
</dbReference>
<dbReference type="STRING" id="363999.A0A439CUF7"/>
<feature type="chain" id="PRO_5019555575" description="Ecp2 effector protein-like domain-containing protein" evidence="1">
    <location>
        <begin position="21"/>
        <end position="136"/>
    </location>
</feature>
<dbReference type="InterPro" id="IPR029226">
    <property type="entry name" value="Ecp2-like"/>
</dbReference>
<keyword evidence="4" id="KW-1185">Reference proteome</keyword>
<gene>
    <name evidence="3" type="ORF">EKO27_g9298</name>
</gene>
<proteinExistence type="predicted"/>
<name>A0A439CUF7_9PEZI</name>
<feature type="signal peptide" evidence="1">
    <location>
        <begin position="1"/>
        <end position="20"/>
    </location>
</feature>
<dbReference type="Pfam" id="PF14856">
    <property type="entry name" value="Hce2"/>
    <property type="match status" value="1"/>
</dbReference>
<dbReference type="Proteomes" id="UP000286045">
    <property type="component" value="Unassembled WGS sequence"/>
</dbReference>
<evidence type="ECO:0000313" key="4">
    <source>
        <dbReference type="Proteomes" id="UP000286045"/>
    </source>
</evidence>
<reference evidence="3 4" key="1">
    <citation type="submission" date="2018-12" db="EMBL/GenBank/DDBJ databases">
        <title>Draft genome sequence of Xylaria grammica IHI A82.</title>
        <authorList>
            <person name="Buettner E."/>
            <person name="Kellner H."/>
        </authorList>
    </citation>
    <scope>NUCLEOTIDE SEQUENCE [LARGE SCALE GENOMIC DNA]</scope>
    <source>
        <strain evidence="3 4">IHI A82</strain>
    </source>
</reference>
<comment type="caution">
    <text evidence="3">The sequence shown here is derived from an EMBL/GenBank/DDBJ whole genome shotgun (WGS) entry which is preliminary data.</text>
</comment>
<evidence type="ECO:0000256" key="1">
    <source>
        <dbReference type="SAM" id="SignalP"/>
    </source>
</evidence>
<accession>A0A439CUF7</accession>
<sequence>MNVILLISTAIIALSSGVRSAHYFDTFTGRTSSFCGDTTWQNETSSTAALASDCQKIADQLRQHEKKAFELYGWKEDPTDEYLGLSTVGSCVFGAKVIHNNNALPVIANGDIADIIRDAMSHFEVGGRIGASGSSK</sequence>